<sequence length="89" mass="10181">MKLQLNMYTVWCAACRHNAFHKNLATPKKLLVTPSLRTSAIWDNLSPVVLKPPTTENWREIATVINNEWEFTNCIGAVDGKHIVMQVNF</sequence>
<name>A0A087V133_STEMI</name>
<evidence type="ECO:0008006" key="3">
    <source>
        <dbReference type="Google" id="ProtNLM"/>
    </source>
</evidence>
<dbReference type="Proteomes" id="UP000054359">
    <property type="component" value="Unassembled WGS sequence"/>
</dbReference>
<reference evidence="1 2" key="1">
    <citation type="submission" date="2013-11" db="EMBL/GenBank/DDBJ databases">
        <title>Genome sequencing of Stegodyphus mimosarum.</title>
        <authorList>
            <person name="Bechsgaard J."/>
        </authorList>
    </citation>
    <scope>NUCLEOTIDE SEQUENCE [LARGE SCALE GENOMIC DNA]</scope>
</reference>
<evidence type="ECO:0000313" key="1">
    <source>
        <dbReference type="EMBL" id="KFM83322.1"/>
    </source>
</evidence>
<gene>
    <name evidence="1" type="ORF">X975_14895</name>
</gene>
<organism evidence="1 2">
    <name type="scientific">Stegodyphus mimosarum</name>
    <name type="common">African social velvet spider</name>
    <dbReference type="NCBI Taxonomy" id="407821"/>
    <lineage>
        <taxon>Eukaryota</taxon>
        <taxon>Metazoa</taxon>
        <taxon>Ecdysozoa</taxon>
        <taxon>Arthropoda</taxon>
        <taxon>Chelicerata</taxon>
        <taxon>Arachnida</taxon>
        <taxon>Araneae</taxon>
        <taxon>Araneomorphae</taxon>
        <taxon>Entelegynae</taxon>
        <taxon>Eresoidea</taxon>
        <taxon>Eresidae</taxon>
        <taxon>Stegodyphus</taxon>
    </lineage>
</organism>
<proteinExistence type="predicted"/>
<dbReference type="STRING" id="407821.A0A087V133"/>
<protein>
    <recommendedName>
        <fullName evidence="3">DDE Tnp4 domain-containing protein</fullName>
    </recommendedName>
</protein>
<dbReference type="OrthoDB" id="6434161at2759"/>
<dbReference type="EMBL" id="KL817936">
    <property type="protein sequence ID" value="KFM83322.1"/>
    <property type="molecule type" value="Genomic_DNA"/>
</dbReference>
<accession>A0A087V133</accession>
<feature type="non-terminal residue" evidence="1">
    <location>
        <position position="89"/>
    </location>
</feature>
<evidence type="ECO:0000313" key="2">
    <source>
        <dbReference type="Proteomes" id="UP000054359"/>
    </source>
</evidence>
<dbReference type="AlphaFoldDB" id="A0A087V133"/>
<keyword evidence="2" id="KW-1185">Reference proteome</keyword>